<gene>
    <name evidence="1" type="ORF">LNP80_01835</name>
</gene>
<organism evidence="1 2">
    <name type="scientific">Chryseobacterium muglaense</name>
    <dbReference type="NCBI Taxonomy" id="2893752"/>
    <lineage>
        <taxon>Bacteria</taxon>
        <taxon>Pseudomonadati</taxon>
        <taxon>Bacteroidota</taxon>
        <taxon>Flavobacteriia</taxon>
        <taxon>Flavobacteriales</taxon>
        <taxon>Weeksellaceae</taxon>
        <taxon>Chryseobacterium group</taxon>
        <taxon>Chryseobacterium</taxon>
    </lineage>
</organism>
<dbReference type="NCBIfam" id="TIGR04131">
    <property type="entry name" value="Bac_Flav_CTERM"/>
    <property type="match status" value="1"/>
</dbReference>
<reference evidence="1" key="1">
    <citation type="submission" date="2021-11" db="EMBL/GenBank/DDBJ databases">
        <title>Description of novel Chryseobacterium species.</title>
        <authorList>
            <person name="Saticioglu I.B."/>
            <person name="Ay H."/>
            <person name="Altun S."/>
            <person name="Duman M."/>
        </authorList>
    </citation>
    <scope>NUCLEOTIDE SEQUENCE</scope>
    <source>
        <strain evidence="1">C-39</strain>
    </source>
</reference>
<accession>A0A9Q3URF0</accession>
<dbReference type="NCBIfam" id="NF038133">
    <property type="entry name" value="choice_anch_L"/>
    <property type="match status" value="1"/>
</dbReference>
<protein>
    <submittedName>
        <fullName evidence="1">Choice-of-anchor L domain-containing protein</fullName>
    </submittedName>
</protein>
<proteinExistence type="predicted"/>
<dbReference type="AlphaFoldDB" id="A0A9Q3URF0"/>
<sequence length="796" mass="85566">MLNSTIYLMKNRFPSFLLFMLFTNSLYSQQQPKTRLPQQEKISELSKKAGAFIDINAAGYPESAYTPTQLVTDVLISSGASSCFVPNVSNVQVSPNLPASAVNRSWGYFNKATTNFPFDNGIVISTGYAYKGGNSIQNGTLGDNINTGSDADLVAATNPSGSLQNTSILEFDFVPTTNQISFNYLFASEEYTGGFPCGYSDAFALLIRPVTGGAYTNMAVLPAGAGPVSVTNIHPANEDNGSPLVCGAANDAFFSGYNIANIETNFNGRTIPLTATATVVAGQAYHFKMVIADALDHNYDSAVFLEGGSFNIGVELLDPNGATLPSEINVCDNAPQVLTASVNDPAMIYKWFLNGTAIPGATTNTYTAIAPGVYSIEVSVPGNPCPGTASITINGGTTPVAHNATFLLCSTPTQTNFNLNGAKSLISPSTTAIFRFYEDQTDALAQNNSFINDLSDYNGTDGQILYVVVSDGDFCSKMIELTLNKAATPVAGVSSSRIRICAGESVTLTASGGTTYNWTNFGGTGNTQTVTLHQTTTFSVNAIGDYGCQSTIPAVITIVVIPAITSPLQDVEMCMGDTIELDAGFGENFTYLWNTGATTQKIIADQLGIYTVTIDNGICSQDFKVSVGAAASPYFTQVNYENNTITAEASNPTINNIPRTLEYSIDGQVWQASNIFTNLTNNTNYTLYVRTVGTSCMGTLEFFTLQIANVITPNNDGYNDVIDLRKLTGFKNFSGSVYNRYGNEVFKFSEFNPVWNGTIGGRKLPTATYWYKIGFDYERSKTKFQQNGWIMLKNRE</sequence>
<dbReference type="InterPro" id="IPR049804">
    <property type="entry name" value="Choice_anch_L"/>
</dbReference>
<dbReference type="Pfam" id="PF13585">
    <property type="entry name" value="CHU_C"/>
    <property type="match status" value="1"/>
</dbReference>
<evidence type="ECO:0000313" key="2">
    <source>
        <dbReference type="Proteomes" id="UP001107960"/>
    </source>
</evidence>
<comment type="caution">
    <text evidence="1">The sequence shown here is derived from an EMBL/GenBank/DDBJ whole genome shotgun (WGS) entry which is preliminary data.</text>
</comment>
<dbReference type="RefSeq" id="WP_229986349.1">
    <property type="nucleotide sequence ID" value="NZ_JAJJML010000001.1"/>
</dbReference>
<evidence type="ECO:0000313" key="1">
    <source>
        <dbReference type="EMBL" id="MCC9032997.1"/>
    </source>
</evidence>
<dbReference type="InterPro" id="IPR026341">
    <property type="entry name" value="T9SS_type_B"/>
</dbReference>
<dbReference type="EMBL" id="JAJJML010000001">
    <property type="protein sequence ID" value="MCC9032997.1"/>
    <property type="molecule type" value="Genomic_DNA"/>
</dbReference>
<dbReference type="Proteomes" id="UP001107960">
    <property type="component" value="Unassembled WGS sequence"/>
</dbReference>
<name>A0A9Q3URF0_9FLAO</name>